<comment type="caution">
    <text evidence="2">The sequence shown here is derived from an EMBL/GenBank/DDBJ whole genome shotgun (WGS) entry which is preliminary data.</text>
</comment>
<feature type="region of interest" description="Disordered" evidence="1">
    <location>
        <begin position="57"/>
        <end position="84"/>
    </location>
</feature>
<accession>A0A4D9F9W6</accession>
<dbReference type="EMBL" id="QXTE01000011">
    <property type="protein sequence ID" value="TFK14324.1"/>
    <property type="molecule type" value="Genomic_DNA"/>
</dbReference>
<dbReference type="Proteomes" id="UP000297703">
    <property type="component" value="Unassembled WGS sequence"/>
</dbReference>
<evidence type="ECO:0000313" key="3">
    <source>
        <dbReference type="Proteomes" id="UP000297703"/>
    </source>
</evidence>
<dbReference type="AlphaFoldDB" id="A0A4D9F9W6"/>
<feature type="compositionally biased region" description="Basic and acidic residues" evidence="1">
    <location>
        <begin position="73"/>
        <end position="84"/>
    </location>
</feature>
<keyword evidence="3" id="KW-1185">Reference proteome</keyword>
<reference evidence="2 3" key="1">
    <citation type="submission" date="2019-04" db="EMBL/GenBank/DDBJ databases">
        <title>Draft genome of the big-headed turtle Platysternon megacephalum.</title>
        <authorList>
            <person name="Gong S."/>
        </authorList>
    </citation>
    <scope>NUCLEOTIDE SEQUENCE [LARGE SCALE GENOMIC DNA]</scope>
    <source>
        <strain evidence="2">DO16091913</strain>
        <tissue evidence="2">Muscle</tissue>
    </source>
</reference>
<name>A0A4D9F9W6_9SAUR</name>
<evidence type="ECO:0000256" key="1">
    <source>
        <dbReference type="SAM" id="MobiDB-lite"/>
    </source>
</evidence>
<reference evidence="2 3" key="2">
    <citation type="submission" date="2019-04" db="EMBL/GenBank/DDBJ databases">
        <title>The genome sequence of big-headed turtle.</title>
        <authorList>
            <person name="Gong S."/>
        </authorList>
    </citation>
    <scope>NUCLEOTIDE SEQUENCE [LARGE SCALE GENOMIC DNA]</scope>
    <source>
        <strain evidence="2">DO16091913</strain>
        <tissue evidence="2">Muscle</tissue>
    </source>
</reference>
<proteinExistence type="predicted"/>
<protein>
    <submittedName>
        <fullName evidence="2">Unconventional myosin-VIIa</fullName>
    </submittedName>
</protein>
<evidence type="ECO:0000313" key="2">
    <source>
        <dbReference type="EMBL" id="TFK14324.1"/>
    </source>
</evidence>
<gene>
    <name evidence="2" type="ORF">DR999_PMT02126</name>
</gene>
<sequence>MVVMDSSQKSVFVKWFIISKNNVALRQLIFYYSKHIQNATITMQSELNHFFGNVRTSSHTEITTCKSQKKKSKKEEQKATDEQN</sequence>
<organism evidence="2 3">
    <name type="scientific">Platysternon megacephalum</name>
    <name type="common">big-headed turtle</name>
    <dbReference type="NCBI Taxonomy" id="55544"/>
    <lineage>
        <taxon>Eukaryota</taxon>
        <taxon>Metazoa</taxon>
        <taxon>Chordata</taxon>
        <taxon>Craniata</taxon>
        <taxon>Vertebrata</taxon>
        <taxon>Euteleostomi</taxon>
        <taxon>Archelosauria</taxon>
        <taxon>Testudinata</taxon>
        <taxon>Testudines</taxon>
        <taxon>Cryptodira</taxon>
        <taxon>Durocryptodira</taxon>
        <taxon>Testudinoidea</taxon>
        <taxon>Platysternidae</taxon>
        <taxon>Platysternon</taxon>
    </lineage>
</organism>